<feature type="compositionally biased region" description="Acidic residues" evidence="8">
    <location>
        <begin position="365"/>
        <end position="374"/>
    </location>
</feature>
<evidence type="ECO:0000256" key="5">
    <source>
        <dbReference type="ARBA" id="ARBA00022989"/>
    </source>
</evidence>
<sequence length="580" mass="66423">MKPWANKSLGLGVFGLLLVVCGLSLCSFWPTVFHQILQKGLALTPTSRSFGIWKDTSNLPPMRLHIYFFNWTNPQELRVHGKKPHFVQVGPYTFREIKQKNNITFHPENNTVSYFQRRSWNFDPEHSNGSLSDIIIHLNVVAVSAAHKIRYWDYSLQKSLSILLSGSDVHIKKTVEQLLFVGYEDNLLTMGKMLASDTEMPLYDRFGWFYMRNNSYEMEGLYNMETGVDDISKLGIMRKWNNRDTIKFYRSPCNIVEGSAGEFWPPGRTKDDIVLFSTDICRPLIYEYERTVSRLGIEGYRYVIDKKTLGNATRRRYPHEQAKYFEPTTTTEDFFAAEHTSDFTTEPPVTTTESPSSSEERSSEETDELPDDDPDVVNMGHCYCNGECTPSGLMNVSACRYDAPIFISLPHFYKSDPILLDQIEGLSPNEEHSFSITLEPITGIPLEVKAKFQINVLLQSSELVSLFEDVPKIYFPIFWFDFNVEINKEIASGLKQLLALPTVMLCTGIIMTLIGLCLICGVTLLYLVKRQRISSIIETAPEKPIDESLEKKSETVYMDKIAANEDANVRSDRRLYAKLY</sequence>
<dbReference type="Proteomes" id="UP000515204">
    <property type="component" value="Unplaced"/>
</dbReference>
<comment type="similarity">
    <text evidence="2">Belongs to the CD36 family.</text>
</comment>
<keyword evidence="4 9" id="KW-0812">Transmembrane</keyword>
<keyword evidence="3" id="KW-1003">Cell membrane</keyword>
<dbReference type="OrthoDB" id="514335at2759"/>
<protein>
    <submittedName>
        <fullName evidence="11 12">Protein croquemort-like</fullName>
    </submittedName>
</protein>
<reference evidence="11 12" key="1">
    <citation type="submission" date="2025-04" db="UniProtKB">
        <authorList>
            <consortium name="RefSeq"/>
        </authorList>
    </citation>
    <scope>IDENTIFICATION</scope>
</reference>
<name>A0A6P3WPT0_DINQU</name>
<evidence type="ECO:0000313" key="12">
    <source>
        <dbReference type="RefSeq" id="XP_014468146.1"/>
    </source>
</evidence>
<evidence type="ECO:0000256" key="1">
    <source>
        <dbReference type="ARBA" id="ARBA00004236"/>
    </source>
</evidence>
<organism evidence="10 11">
    <name type="scientific">Dinoponera quadriceps</name>
    <name type="common">South American ant</name>
    <dbReference type="NCBI Taxonomy" id="609295"/>
    <lineage>
        <taxon>Eukaryota</taxon>
        <taxon>Metazoa</taxon>
        <taxon>Ecdysozoa</taxon>
        <taxon>Arthropoda</taxon>
        <taxon>Hexapoda</taxon>
        <taxon>Insecta</taxon>
        <taxon>Pterygota</taxon>
        <taxon>Neoptera</taxon>
        <taxon>Endopterygota</taxon>
        <taxon>Hymenoptera</taxon>
        <taxon>Apocrita</taxon>
        <taxon>Aculeata</taxon>
        <taxon>Formicoidea</taxon>
        <taxon>Formicidae</taxon>
        <taxon>Ponerinae</taxon>
        <taxon>Ponerini</taxon>
        <taxon>Dinoponera</taxon>
    </lineage>
</organism>
<dbReference type="PANTHER" id="PTHR11923">
    <property type="entry name" value="SCAVENGER RECEPTOR CLASS B TYPE-1 SR-B1"/>
    <property type="match status" value="1"/>
</dbReference>
<evidence type="ECO:0000256" key="6">
    <source>
        <dbReference type="ARBA" id="ARBA00023136"/>
    </source>
</evidence>
<accession>A0A6P3WPT0</accession>
<dbReference type="AlphaFoldDB" id="A0A6P3WPT0"/>
<dbReference type="GO" id="GO:0005737">
    <property type="term" value="C:cytoplasm"/>
    <property type="evidence" value="ECO:0007669"/>
    <property type="project" value="TreeGrafter"/>
</dbReference>
<dbReference type="GeneID" id="106741061"/>
<evidence type="ECO:0000313" key="10">
    <source>
        <dbReference type="Proteomes" id="UP000515204"/>
    </source>
</evidence>
<dbReference type="PRINTS" id="PR01609">
    <property type="entry name" value="CD36FAMILY"/>
</dbReference>
<evidence type="ECO:0000256" key="9">
    <source>
        <dbReference type="SAM" id="Phobius"/>
    </source>
</evidence>
<dbReference type="KEGG" id="dqu:106741061"/>
<feature type="compositionally biased region" description="Low complexity" evidence="8">
    <location>
        <begin position="342"/>
        <end position="357"/>
    </location>
</feature>
<feature type="transmembrane region" description="Helical" evidence="9">
    <location>
        <begin position="498"/>
        <end position="528"/>
    </location>
</feature>
<evidence type="ECO:0000256" key="3">
    <source>
        <dbReference type="ARBA" id="ARBA00022475"/>
    </source>
</evidence>
<feature type="region of interest" description="Disordered" evidence="8">
    <location>
        <begin position="339"/>
        <end position="374"/>
    </location>
</feature>
<proteinExistence type="inferred from homology"/>
<comment type="subcellular location">
    <subcellularLocation>
        <location evidence="1">Cell membrane</location>
    </subcellularLocation>
</comment>
<evidence type="ECO:0000256" key="4">
    <source>
        <dbReference type="ARBA" id="ARBA00022692"/>
    </source>
</evidence>
<gene>
    <name evidence="11 12" type="primary">LOC106741061</name>
</gene>
<evidence type="ECO:0000313" key="11">
    <source>
        <dbReference type="RefSeq" id="XP_014468145.1"/>
    </source>
</evidence>
<dbReference type="InterPro" id="IPR002159">
    <property type="entry name" value="CD36_fam"/>
</dbReference>
<dbReference type="GO" id="GO:0005886">
    <property type="term" value="C:plasma membrane"/>
    <property type="evidence" value="ECO:0007669"/>
    <property type="project" value="UniProtKB-SubCell"/>
</dbReference>
<dbReference type="PANTHER" id="PTHR11923:SF93">
    <property type="entry name" value="GH07959P-RELATED"/>
    <property type="match status" value="1"/>
</dbReference>
<dbReference type="Pfam" id="PF01130">
    <property type="entry name" value="CD36"/>
    <property type="match status" value="1"/>
</dbReference>
<dbReference type="RefSeq" id="XP_014468146.1">
    <property type="nucleotide sequence ID" value="XM_014612660.1"/>
</dbReference>
<dbReference type="RefSeq" id="XP_014468145.1">
    <property type="nucleotide sequence ID" value="XM_014612659.1"/>
</dbReference>
<evidence type="ECO:0000256" key="7">
    <source>
        <dbReference type="ARBA" id="ARBA00023180"/>
    </source>
</evidence>
<keyword evidence="7" id="KW-0325">Glycoprotein</keyword>
<dbReference type="GO" id="GO:0005044">
    <property type="term" value="F:scavenger receptor activity"/>
    <property type="evidence" value="ECO:0007669"/>
    <property type="project" value="TreeGrafter"/>
</dbReference>
<keyword evidence="5 9" id="KW-1133">Transmembrane helix</keyword>
<keyword evidence="10" id="KW-1185">Reference proteome</keyword>
<keyword evidence="6 9" id="KW-0472">Membrane</keyword>
<evidence type="ECO:0000256" key="8">
    <source>
        <dbReference type="SAM" id="MobiDB-lite"/>
    </source>
</evidence>
<evidence type="ECO:0000256" key="2">
    <source>
        <dbReference type="ARBA" id="ARBA00010532"/>
    </source>
</evidence>